<evidence type="ECO:0000256" key="1">
    <source>
        <dbReference type="SAM" id="Phobius"/>
    </source>
</evidence>
<keyword evidence="1" id="KW-0472">Membrane</keyword>
<dbReference type="Pfam" id="PF07963">
    <property type="entry name" value="N_methyl"/>
    <property type="match status" value="1"/>
</dbReference>
<keyword evidence="1" id="KW-0812">Transmembrane</keyword>
<evidence type="ECO:0000313" key="3">
    <source>
        <dbReference type="Proteomes" id="UP001225316"/>
    </source>
</evidence>
<accession>A0ABU1ASX1</accession>
<name>A0ABU1ASX1_9BACT</name>
<keyword evidence="1" id="KW-1133">Transmembrane helix</keyword>
<reference evidence="2 3" key="1">
    <citation type="submission" date="2023-04" db="EMBL/GenBank/DDBJ databases">
        <title>A novel bacteria isolated from coastal sediment.</title>
        <authorList>
            <person name="Liu X.-J."/>
            <person name="Du Z.-J."/>
        </authorList>
    </citation>
    <scope>NUCLEOTIDE SEQUENCE [LARGE SCALE GENOMIC DNA]</scope>
    <source>
        <strain evidence="2 3">SDUM461003</strain>
    </source>
</reference>
<comment type="caution">
    <text evidence="2">The sequence shown here is derived from an EMBL/GenBank/DDBJ whole genome shotgun (WGS) entry which is preliminary data.</text>
</comment>
<dbReference type="Proteomes" id="UP001225316">
    <property type="component" value="Unassembled WGS sequence"/>
</dbReference>
<feature type="transmembrane region" description="Helical" evidence="1">
    <location>
        <begin position="12"/>
        <end position="32"/>
    </location>
</feature>
<dbReference type="Gene3D" id="3.30.700.10">
    <property type="entry name" value="Glycoprotein, Type 4 Pilin"/>
    <property type="match status" value="1"/>
</dbReference>
<keyword evidence="3" id="KW-1185">Reference proteome</keyword>
<dbReference type="RefSeq" id="WP_308949391.1">
    <property type="nucleotide sequence ID" value="NZ_JARXHW010000012.1"/>
</dbReference>
<dbReference type="EMBL" id="JARXHW010000012">
    <property type="protein sequence ID" value="MDQ8207256.1"/>
    <property type="molecule type" value="Genomic_DNA"/>
</dbReference>
<dbReference type="InterPro" id="IPR045584">
    <property type="entry name" value="Pilin-like"/>
</dbReference>
<dbReference type="PANTHER" id="PTHR30093">
    <property type="entry name" value="GENERAL SECRETION PATHWAY PROTEIN G"/>
    <property type="match status" value="1"/>
</dbReference>
<gene>
    <name evidence="2" type="ORF">QEH52_07040</name>
</gene>
<evidence type="ECO:0000313" key="2">
    <source>
        <dbReference type="EMBL" id="MDQ8207256.1"/>
    </source>
</evidence>
<protein>
    <submittedName>
        <fullName evidence="2">Prepilin-type N-terminal cleavage/methylation domain-containing protein</fullName>
    </submittedName>
</protein>
<organism evidence="2 3">
    <name type="scientific">Thalassobacterium maritimum</name>
    <dbReference type="NCBI Taxonomy" id="3041265"/>
    <lineage>
        <taxon>Bacteria</taxon>
        <taxon>Pseudomonadati</taxon>
        <taxon>Verrucomicrobiota</taxon>
        <taxon>Opitutia</taxon>
        <taxon>Puniceicoccales</taxon>
        <taxon>Coraliomargaritaceae</taxon>
        <taxon>Thalassobacterium</taxon>
    </lineage>
</organism>
<sequence length="238" mass="24819">MMKTKSTPRSGFTLIELLTVIAIIGILAAILIPTVGAVKKKASMVTSSSNLRQIALAYANFSTSGTRTRSISDDGAWAAGKTQATTTAGWAQVIAEFGGLNDGSLYFITSADDVASYASAIPNVIITTTTGTAVASTDWTAAKDIISYDMAAGLSPNAQSTVTPLIWTKGHIDGTGKWDDNSPWLGEGGHIAFVDGHVTYYEDTTDELVKKTDSSKTASIEDAVGTTATILESKLPGS</sequence>
<dbReference type="NCBIfam" id="TIGR02532">
    <property type="entry name" value="IV_pilin_GFxxxE"/>
    <property type="match status" value="1"/>
</dbReference>
<dbReference type="PROSITE" id="PS00409">
    <property type="entry name" value="PROKAR_NTER_METHYL"/>
    <property type="match status" value="1"/>
</dbReference>
<proteinExistence type="predicted"/>
<dbReference type="SUPFAM" id="SSF54523">
    <property type="entry name" value="Pili subunits"/>
    <property type="match status" value="1"/>
</dbReference>
<dbReference type="InterPro" id="IPR012902">
    <property type="entry name" value="N_methyl_site"/>
</dbReference>